<gene>
    <name evidence="2" type="ORF">SAMN05720469_101175</name>
</gene>
<dbReference type="PANTHER" id="PTHR10885:SF20">
    <property type="entry name" value="NUDIX HYDROLASE DOMAIN-CONTAINING PROTEIN"/>
    <property type="match status" value="1"/>
</dbReference>
<dbReference type="Pfam" id="PF00293">
    <property type="entry name" value="NUDIX"/>
    <property type="match status" value="1"/>
</dbReference>
<reference evidence="3" key="1">
    <citation type="submission" date="2016-11" db="EMBL/GenBank/DDBJ databases">
        <authorList>
            <person name="Varghese N."/>
            <person name="Submissions S."/>
        </authorList>
    </citation>
    <scope>NUCLEOTIDE SEQUENCE [LARGE SCALE GENOMIC DNA]</scope>
    <source>
        <strain evidence="3">UWOS</strain>
    </source>
</reference>
<dbReference type="InterPro" id="IPR000086">
    <property type="entry name" value="NUDIX_hydrolase_dom"/>
</dbReference>
<dbReference type="Proteomes" id="UP000184275">
    <property type="component" value="Unassembled WGS sequence"/>
</dbReference>
<feature type="domain" description="Nudix hydrolase" evidence="1">
    <location>
        <begin position="29"/>
        <end position="169"/>
    </location>
</feature>
<dbReference type="RefSeq" id="WP_073301834.1">
    <property type="nucleotide sequence ID" value="NZ_FRAW01000001.1"/>
</dbReference>
<evidence type="ECO:0000313" key="3">
    <source>
        <dbReference type="Proteomes" id="UP000184275"/>
    </source>
</evidence>
<evidence type="ECO:0000313" key="2">
    <source>
        <dbReference type="EMBL" id="SHK12975.1"/>
    </source>
</evidence>
<keyword evidence="3" id="KW-1185">Reference proteome</keyword>
<evidence type="ECO:0000259" key="1">
    <source>
        <dbReference type="PROSITE" id="PS51462"/>
    </source>
</evidence>
<dbReference type="Gene3D" id="3.90.79.10">
    <property type="entry name" value="Nucleoside Triphosphate Pyrophosphohydrolase"/>
    <property type="match status" value="1"/>
</dbReference>
<organism evidence="2 3">
    <name type="scientific">Fibrobacter intestinalis</name>
    <dbReference type="NCBI Taxonomy" id="28122"/>
    <lineage>
        <taxon>Bacteria</taxon>
        <taxon>Pseudomonadati</taxon>
        <taxon>Fibrobacterota</taxon>
        <taxon>Fibrobacteria</taxon>
        <taxon>Fibrobacterales</taxon>
        <taxon>Fibrobacteraceae</taxon>
        <taxon>Fibrobacter</taxon>
    </lineage>
</organism>
<dbReference type="InterPro" id="IPR015797">
    <property type="entry name" value="NUDIX_hydrolase-like_dom_sf"/>
</dbReference>
<dbReference type="SUPFAM" id="SSF55811">
    <property type="entry name" value="Nudix"/>
    <property type="match status" value="1"/>
</dbReference>
<name>A0A1M6PYA7_9BACT</name>
<sequence length="177" mass="20506">MEEQIDILDSDGKKTGMVCGRSEVHRRGLWHRTVHIWLFDECGRILFQLRAHDKLNNPNLYDTSCAGHISAGDSSLDSAIREIREELGISKNPADLIYLFESKHESVLNGGTYLDNEYYDVYRGNISEEEKKQLIPQPHEVDGFCFFSPQELERMLRTNPQKFVSHPKDFSYLLQTK</sequence>
<dbReference type="PROSITE" id="PS51462">
    <property type="entry name" value="NUDIX"/>
    <property type="match status" value="1"/>
</dbReference>
<dbReference type="PANTHER" id="PTHR10885">
    <property type="entry name" value="ISOPENTENYL-DIPHOSPHATE DELTA-ISOMERASE"/>
    <property type="match status" value="1"/>
</dbReference>
<accession>A0A1M6PYA7</accession>
<dbReference type="GO" id="GO:0004452">
    <property type="term" value="F:isopentenyl-diphosphate delta-isomerase activity"/>
    <property type="evidence" value="ECO:0007669"/>
    <property type="project" value="TreeGrafter"/>
</dbReference>
<proteinExistence type="predicted"/>
<protein>
    <submittedName>
        <fullName evidence="2">Isopentenyldiphosphate isomerase</fullName>
    </submittedName>
</protein>
<dbReference type="CDD" id="cd04692">
    <property type="entry name" value="NUDIX_Hydrolase"/>
    <property type="match status" value="1"/>
</dbReference>
<dbReference type="AlphaFoldDB" id="A0A1M6PYA7"/>
<dbReference type="GO" id="GO:0009240">
    <property type="term" value="P:isopentenyl diphosphate biosynthetic process"/>
    <property type="evidence" value="ECO:0007669"/>
    <property type="project" value="TreeGrafter"/>
</dbReference>
<dbReference type="GO" id="GO:0005737">
    <property type="term" value="C:cytoplasm"/>
    <property type="evidence" value="ECO:0007669"/>
    <property type="project" value="TreeGrafter"/>
</dbReference>
<keyword evidence="2" id="KW-0413">Isomerase</keyword>
<dbReference type="EMBL" id="FRAW01000001">
    <property type="protein sequence ID" value="SHK12975.1"/>
    <property type="molecule type" value="Genomic_DNA"/>
</dbReference>